<gene>
    <name evidence="3" type="ORF">EV192_101484</name>
</gene>
<protein>
    <recommendedName>
        <fullName evidence="5">Small secreted domain DUF320</fullName>
    </recommendedName>
</protein>
<feature type="region of interest" description="Disordered" evidence="1">
    <location>
        <begin position="646"/>
        <end position="678"/>
    </location>
</feature>
<dbReference type="EMBL" id="SLWS01000001">
    <property type="protein sequence ID" value="TCO64702.1"/>
    <property type="molecule type" value="Genomic_DNA"/>
</dbReference>
<dbReference type="Proteomes" id="UP000295680">
    <property type="component" value="Unassembled WGS sequence"/>
</dbReference>
<evidence type="ECO:0000256" key="1">
    <source>
        <dbReference type="SAM" id="MobiDB-lite"/>
    </source>
</evidence>
<keyword evidence="4" id="KW-1185">Reference proteome</keyword>
<dbReference type="OrthoDB" id="3661198at2"/>
<keyword evidence="2" id="KW-0732">Signal</keyword>
<organism evidence="3 4">
    <name type="scientific">Actinocrispum wychmicini</name>
    <dbReference type="NCBI Taxonomy" id="1213861"/>
    <lineage>
        <taxon>Bacteria</taxon>
        <taxon>Bacillati</taxon>
        <taxon>Actinomycetota</taxon>
        <taxon>Actinomycetes</taxon>
        <taxon>Pseudonocardiales</taxon>
        <taxon>Pseudonocardiaceae</taxon>
        <taxon>Actinocrispum</taxon>
    </lineage>
</organism>
<feature type="chain" id="PRO_5020536473" description="Small secreted domain DUF320" evidence="2">
    <location>
        <begin position="29"/>
        <end position="707"/>
    </location>
</feature>
<evidence type="ECO:0008006" key="5">
    <source>
        <dbReference type="Google" id="ProtNLM"/>
    </source>
</evidence>
<dbReference type="RefSeq" id="WP_132110611.1">
    <property type="nucleotide sequence ID" value="NZ_SLWS01000001.1"/>
</dbReference>
<evidence type="ECO:0000313" key="4">
    <source>
        <dbReference type="Proteomes" id="UP000295680"/>
    </source>
</evidence>
<accession>A0A4R2JZH4</accession>
<comment type="caution">
    <text evidence="3">The sequence shown here is derived from an EMBL/GenBank/DDBJ whole genome shotgun (WGS) entry which is preliminary data.</text>
</comment>
<dbReference type="AlphaFoldDB" id="A0A4R2JZH4"/>
<sequence length="707" mass="68961">MQTLARCGLQTALVTGGLLMLGTGIASAEENVNPDRPASPLDPRIKIPVRIHDNAIGTPLGQLNTPHVHRDIKVSADELTMKLPAGKATSLGSGSLAKAKGVAGKAKNVAARLPRSGVTQPRLNAANDLFRGNKVPIEIAGNAIAAGGDAHVDATSSENDTVYRPVWTNGSGAVLAGDVVELDWALPVRMSGNAVVAALGNATTNFVSDNTTIAGGDIVTKGTCDAATLVGGADCAGGDTDTLTKAGGSTTTNGDKSTGGGTIAAVPLAVPAQVFANSIAGGGLTNVHHENIDKATAGGQSLTSGNDAVLAGTNANAPVTGPAEVFGSALGIAKTDSLDTVTTKAGGDAFANAVSSVASGSIVHPAVALPVEVFGTAAAVGGEAVALVGEHKSATAGGGQIVHADKSVLSGTAVTPAVTGPVQVLSTAAGNVAAVPVALPSQVFGLAAGALGKATAWASGDTSSTSGGAITTDGKYGTVSGNVASVPDAAAAQASGWAASVARIVSSTDDNTTGPNDSMVHSGGDIMTNGDHGSISGNLVDVPTAAAAQVSGNAMGIAPNQTTVLAGGDGRTSGEDGSISGNLFAEPVAAVAQVFDIPIPILAHAMTYAPNTTVVKVDDTVPLIDLPIGGGGLPINKLPSLPVRGMLGKKQSRSNPPGAPLGGIKLPDSSPSGVAGPINGSALSSLDITQVLSALDVTKLPPGSEPG</sequence>
<feature type="signal peptide" evidence="2">
    <location>
        <begin position="1"/>
        <end position="28"/>
    </location>
</feature>
<evidence type="ECO:0000256" key="2">
    <source>
        <dbReference type="SAM" id="SignalP"/>
    </source>
</evidence>
<name>A0A4R2JZH4_9PSEU</name>
<proteinExistence type="predicted"/>
<evidence type="ECO:0000313" key="3">
    <source>
        <dbReference type="EMBL" id="TCO64702.1"/>
    </source>
</evidence>
<reference evidence="3 4" key="1">
    <citation type="submission" date="2019-03" db="EMBL/GenBank/DDBJ databases">
        <title>Genomic Encyclopedia of Type Strains, Phase IV (KMG-IV): sequencing the most valuable type-strain genomes for metagenomic binning, comparative biology and taxonomic classification.</title>
        <authorList>
            <person name="Goeker M."/>
        </authorList>
    </citation>
    <scope>NUCLEOTIDE SEQUENCE [LARGE SCALE GENOMIC DNA]</scope>
    <source>
        <strain evidence="3 4">DSM 45934</strain>
    </source>
</reference>